<dbReference type="PANTHER" id="PTHR10443:SF12">
    <property type="entry name" value="DIPEPTIDASE"/>
    <property type="match status" value="1"/>
</dbReference>
<accession>A0A6B0YLI1</accession>
<gene>
    <name evidence="1" type="ORF">F4Y42_00455</name>
</gene>
<dbReference type="SUPFAM" id="SSF51556">
    <property type="entry name" value="Metallo-dependent hydrolases"/>
    <property type="match status" value="1"/>
</dbReference>
<dbReference type="InterPro" id="IPR008257">
    <property type="entry name" value="Pept_M19"/>
</dbReference>
<dbReference type="PANTHER" id="PTHR10443">
    <property type="entry name" value="MICROSOMAL DIPEPTIDASE"/>
    <property type="match status" value="1"/>
</dbReference>
<proteinExistence type="predicted"/>
<dbReference type="GO" id="GO:0006508">
    <property type="term" value="P:proteolysis"/>
    <property type="evidence" value="ECO:0007669"/>
    <property type="project" value="InterPro"/>
</dbReference>
<evidence type="ECO:0000313" key="1">
    <source>
        <dbReference type="EMBL" id="MXY91903.1"/>
    </source>
</evidence>
<dbReference type="Gene3D" id="3.20.20.140">
    <property type="entry name" value="Metal-dependent hydrolases"/>
    <property type="match status" value="1"/>
</dbReference>
<organism evidence="1">
    <name type="scientific">Caldilineaceae bacterium SB0664_bin_27</name>
    <dbReference type="NCBI Taxonomy" id="2605260"/>
    <lineage>
        <taxon>Bacteria</taxon>
        <taxon>Bacillati</taxon>
        <taxon>Chloroflexota</taxon>
        <taxon>Caldilineae</taxon>
        <taxon>Caldilineales</taxon>
        <taxon>Caldilineaceae</taxon>
    </lineage>
</organism>
<dbReference type="PROSITE" id="PS51365">
    <property type="entry name" value="RENAL_DIPEPTIDASE_2"/>
    <property type="match status" value="1"/>
</dbReference>
<dbReference type="GO" id="GO:0070573">
    <property type="term" value="F:metallodipeptidase activity"/>
    <property type="evidence" value="ECO:0007669"/>
    <property type="project" value="InterPro"/>
</dbReference>
<dbReference type="EMBL" id="VXRG01000004">
    <property type="protein sequence ID" value="MXY91903.1"/>
    <property type="molecule type" value="Genomic_DNA"/>
</dbReference>
<dbReference type="AlphaFoldDB" id="A0A6B0YLI1"/>
<comment type="caution">
    <text evidence="1">The sequence shown here is derived from an EMBL/GenBank/DDBJ whole genome shotgun (WGS) entry which is preliminary data.</text>
</comment>
<reference evidence="1" key="1">
    <citation type="submission" date="2019-09" db="EMBL/GenBank/DDBJ databases">
        <title>Characterisation of the sponge microbiome using genome-centric metagenomics.</title>
        <authorList>
            <person name="Engelberts J.P."/>
            <person name="Robbins S.J."/>
            <person name="De Goeij J.M."/>
            <person name="Aranda M."/>
            <person name="Bell S.C."/>
            <person name="Webster N.S."/>
        </authorList>
    </citation>
    <scope>NUCLEOTIDE SEQUENCE</scope>
    <source>
        <strain evidence="1">SB0664_bin_27</strain>
    </source>
</reference>
<name>A0A6B0YLI1_9CHLR</name>
<protein>
    <submittedName>
        <fullName evidence="1">Peptidase M19</fullName>
    </submittedName>
</protein>
<sequence>MLLIDAHLDLAMNALQGNRDLTRSVYTIRTTEQKNSGKGQGYGTVAFPEMRKGRVALSFATAIARSTGRPAPNIDYDHPTQASAIAQGHLAYYRGLEDLGIVRVITTGSELDKHWNEWTAWEDAGGEEPPLGFVLSMEGADPILSPEHVEFWYEAGLRAIGPSHYGPNRYAGGTGTELGLGEMGPALLREMERLGIMLDLTHLSDESFWQALEIYNGPVLASHNNCRAIVPHQRQFSDEQLRAIIERGGVVGMAMDVWMMSTKWRGGQAWNYDIMLEDMVPHIDHICELAGNANNIAIGTDLDGGFGREQSPADLDTIADLQRIPELLRGNGYSEDDIAAICHGNWLRLLGEALGGT</sequence>
<dbReference type="Pfam" id="PF01244">
    <property type="entry name" value="Peptidase_M19"/>
    <property type="match status" value="1"/>
</dbReference>
<dbReference type="InterPro" id="IPR032466">
    <property type="entry name" value="Metal_Hydrolase"/>
</dbReference>